<protein>
    <submittedName>
        <fullName evidence="2">Uncharacterized protein</fullName>
    </submittedName>
</protein>
<comment type="caution">
    <text evidence="2">The sequence shown here is derived from an EMBL/GenBank/DDBJ whole genome shotgun (WGS) entry which is preliminary data.</text>
</comment>
<reference evidence="3" key="1">
    <citation type="journal article" date="2019" name="Int. J. Syst. Evol. Microbiol.">
        <title>The Global Catalogue of Microorganisms (GCM) 10K type strain sequencing project: providing services to taxonomists for standard genome sequencing and annotation.</title>
        <authorList>
            <consortium name="The Broad Institute Genomics Platform"/>
            <consortium name="The Broad Institute Genome Sequencing Center for Infectious Disease"/>
            <person name="Wu L."/>
            <person name="Ma J."/>
        </authorList>
    </citation>
    <scope>NUCLEOTIDE SEQUENCE [LARGE SCALE GENOMIC DNA]</scope>
    <source>
        <strain evidence="3">CGMCC 4.7093</strain>
    </source>
</reference>
<evidence type="ECO:0000256" key="1">
    <source>
        <dbReference type="SAM" id="MobiDB-lite"/>
    </source>
</evidence>
<evidence type="ECO:0000313" key="2">
    <source>
        <dbReference type="EMBL" id="MFC5062320.1"/>
    </source>
</evidence>
<feature type="region of interest" description="Disordered" evidence="1">
    <location>
        <begin position="39"/>
        <end position="59"/>
    </location>
</feature>
<gene>
    <name evidence="2" type="ORF">ACFPBZ_08900</name>
</gene>
<sequence length="102" mass="10593">MGGPEMIIDCDTCVVRHQACDDCVVGVLLGVPPVPGRDDAGDATGFREPAAPGTPLPLEFGPVERRALEVLADHGLIPHLRLVPGTADPGPAARPARRRDAG</sequence>
<feature type="compositionally biased region" description="Low complexity" evidence="1">
    <location>
        <begin position="84"/>
        <end position="94"/>
    </location>
</feature>
<feature type="region of interest" description="Disordered" evidence="1">
    <location>
        <begin position="82"/>
        <end position="102"/>
    </location>
</feature>
<dbReference type="Proteomes" id="UP001595947">
    <property type="component" value="Unassembled WGS sequence"/>
</dbReference>
<dbReference type="EMBL" id="JBHSIV010000007">
    <property type="protein sequence ID" value="MFC5062320.1"/>
    <property type="molecule type" value="Genomic_DNA"/>
</dbReference>
<evidence type="ECO:0000313" key="3">
    <source>
        <dbReference type="Proteomes" id="UP001595947"/>
    </source>
</evidence>
<proteinExistence type="predicted"/>
<organism evidence="2 3">
    <name type="scientific">Actinomycetospora atypica</name>
    <dbReference type="NCBI Taxonomy" id="1290095"/>
    <lineage>
        <taxon>Bacteria</taxon>
        <taxon>Bacillati</taxon>
        <taxon>Actinomycetota</taxon>
        <taxon>Actinomycetes</taxon>
        <taxon>Pseudonocardiales</taxon>
        <taxon>Pseudonocardiaceae</taxon>
        <taxon>Actinomycetospora</taxon>
    </lineage>
</organism>
<keyword evidence="3" id="KW-1185">Reference proteome</keyword>
<accession>A0ABV9YLB5</accession>
<name>A0ABV9YLB5_9PSEU</name>
<dbReference type="RefSeq" id="WP_378035671.1">
    <property type="nucleotide sequence ID" value="NZ_JBHSIV010000007.1"/>
</dbReference>